<evidence type="ECO:0000313" key="3">
    <source>
        <dbReference type="EMBL" id="ETW79993.1"/>
    </source>
</evidence>
<feature type="region of interest" description="Disordered" evidence="1">
    <location>
        <begin position="54"/>
        <end position="82"/>
    </location>
</feature>
<sequence>EPRQSPKPQPLGNFPSLLLFTTVTVCILFVLWRRADSLRVVVSHQLKTWRRREGNIRLSEDDGPPAHTFLEDEYDDDNDRIN</sequence>
<dbReference type="RefSeq" id="XP_009548518.1">
    <property type="nucleotide sequence ID" value="XM_009550223.1"/>
</dbReference>
<dbReference type="HOGENOM" id="CLU_144904_1_0_1"/>
<feature type="transmembrane region" description="Helical" evidence="2">
    <location>
        <begin position="12"/>
        <end position="32"/>
    </location>
</feature>
<dbReference type="EMBL" id="KI925460">
    <property type="protein sequence ID" value="ETW79993.1"/>
    <property type="molecule type" value="Genomic_DNA"/>
</dbReference>
<proteinExistence type="predicted"/>
<keyword evidence="2" id="KW-0472">Membrane</keyword>
<dbReference type="InParanoid" id="W4K2E3"/>
<accession>W4K2E3</accession>
<evidence type="ECO:0000256" key="2">
    <source>
        <dbReference type="SAM" id="Phobius"/>
    </source>
</evidence>
<keyword evidence="4" id="KW-1185">Reference proteome</keyword>
<evidence type="ECO:0000313" key="4">
    <source>
        <dbReference type="Proteomes" id="UP000030671"/>
    </source>
</evidence>
<dbReference type="OrthoDB" id="3198959at2759"/>
<dbReference type="eggNOG" id="ENOG502SSK8">
    <property type="taxonomic scope" value="Eukaryota"/>
</dbReference>
<dbReference type="KEGG" id="hir:HETIRDRAFT_243886"/>
<reference evidence="3 4" key="1">
    <citation type="journal article" date="2012" name="New Phytol.">
        <title>Insight into trade-off between wood decay and parasitism from the genome of a fungal forest pathogen.</title>
        <authorList>
            <person name="Olson A."/>
            <person name="Aerts A."/>
            <person name="Asiegbu F."/>
            <person name="Belbahri L."/>
            <person name="Bouzid O."/>
            <person name="Broberg A."/>
            <person name="Canback B."/>
            <person name="Coutinho P.M."/>
            <person name="Cullen D."/>
            <person name="Dalman K."/>
            <person name="Deflorio G."/>
            <person name="van Diepen L.T."/>
            <person name="Dunand C."/>
            <person name="Duplessis S."/>
            <person name="Durling M."/>
            <person name="Gonthier P."/>
            <person name="Grimwood J."/>
            <person name="Fossdal C.G."/>
            <person name="Hansson D."/>
            <person name="Henrissat B."/>
            <person name="Hietala A."/>
            <person name="Himmelstrand K."/>
            <person name="Hoffmeister D."/>
            <person name="Hogberg N."/>
            <person name="James T.Y."/>
            <person name="Karlsson M."/>
            <person name="Kohler A."/>
            <person name="Kues U."/>
            <person name="Lee Y.H."/>
            <person name="Lin Y.C."/>
            <person name="Lind M."/>
            <person name="Lindquist E."/>
            <person name="Lombard V."/>
            <person name="Lucas S."/>
            <person name="Lunden K."/>
            <person name="Morin E."/>
            <person name="Murat C."/>
            <person name="Park J."/>
            <person name="Raffaello T."/>
            <person name="Rouze P."/>
            <person name="Salamov A."/>
            <person name="Schmutz J."/>
            <person name="Solheim H."/>
            <person name="Stahlberg J."/>
            <person name="Velez H."/>
            <person name="de Vries R.P."/>
            <person name="Wiebenga A."/>
            <person name="Woodward S."/>
            <person name="Yakovlev I."/>
            <person name="Garbelotto M."/>
            <person name="Martin F."/>
            <person name="Grigoriev I.V."/>
            <person name="Stenlid J."/>
        </authorList>
    </citation>
    <scope>NUCLEOTIDE SEQUENCE [LARGE SCALE GENOMIC DNA]</scope>
    <source>
        <strain evidence="3 4">TC 32-1</strain>
    </source>
</reference>
<organism evidence="3 4">
    <name type="scientific">Heterobasidion irregulare (strain TC 32-1)</name>
    <dbReference type="NCBI Taxonomy" id="747525"/>
    <lineage>
        <taxon>Eukaryota</taxon>
        <taxon>Fungi</taxon>
        <taxon>Dikarya</taxon>
        <taxon>Basidiomycota</taxon>
        <taxon>Agaricomycotina</taxon>
        <taxon>Agaricomycetes</taxon>
        <taxon>Russulales</taxon>
        <taxon>Bondarzewiaceae</taxon>
        <taxon>Heterobasidion</taxon>
        <taxon>Heterobasidion annosum species complex</taxon>
    </lineage>
</organism>
<dbReference type="Proteomes" id="UP000030671">
    <property type="component" value="Unassembled WGS sequence"/>
</dbReference>
<feature type="non-terminal residue" evidence="3">
    <location>
        <position position="82"/>
    </location>
</feature>
<keyword evidence="2" id="KW-0812">Transmembrane</keyword>
<feature type="non-terminal residue" evidence="3">
    <location>
        <position position="1"/>
    </location>
</feature>
<keyword evidence="2" id="KW-1133">Transmembrane helix</keyword>
<protein>
    <submittedName>
        <fullName evidence="3">Uncharacterized protein</fullName>
    </submittedName>
</protein>
<feature type="compositionally biased region" description="Acidic residues" evidence="1">
    <location>
        <begin position="71"/>
        <end position="82"/>
    </location>
</feature>
<name>W4K2E3_HETIT</name>
<evidence type="ECO:0000256" key="1">
    <source>
        <dbReference type="SAM" id="MobiDB-lite"/>
    </source>
</evidence>
<gene>
    <name evidence="3" type="ORF">HETIRDRAFT_243886</name>
</gene>
<dbReference type="AlphaFoldDB" id="W4K2E3"/>
<dbReference type="GeneID" id="20669011"/>